<evidence type="ECO:0000313" key="2">
    <source>
        <dbReference type="EMBL" id="KAJ7036302.1"/>
    </source>
</evidence>
<evidence type="ECO:0000313" key="3">
    <source>
        <dbReference type="Proteomes" id="UP001218188"/>
    </source>
</evidence>
<feature type="transmembrane region" description="Helical" evidence="1">
    <location>
        <begin position="15"/>
        <end position="35"/>
    </location>
</feature>
<protein>
    <submittedName>
        <fullName evidence="2">Uncharacterized protein</fullName>
    </submittedName>
</protein>
<name>A0AAD6SZE7_9AGAR</name>
<keyword evidence="1" id="KW-0472">Membrane</keyword>
<dbReference type="EMBL" id="JARJCM010000044">
    <property type="protein sequence ID" value="KAJ7036302.1"/>
    <property type="molecule type" value="Genomic_DNA"/>
</dbReference>
<reference evidence="2" key="1">
    <citation type="submission" date="2023-03" db="EMBL/GenBank/DDBJ databases">
        <title>Massive genome expansion in bonnet fungi (Mycena s.s.) driven by repeated elements and novel gene families across ecological guilds.</title>
        <authorList>
            <consortium name="Lawrence Berkeley National Laboratory"/>
            <person name="Harder C.B."/>
            <person name="Miyauchi S."/>
            <person name="Viragh M."/>
            <person name="Kuo A."/>
            <person name="Thoen E."/>
            <person name="Andreopoulos B."/>
            <person name="Lu D."/>
            <person name="Skrede I."/>
            <person name="Drula E."/>
            <person name="Henrissat B."/>
            <person name="Morin E."/>
            <person name="Kohler A."/>
            <person name="Barry K."/>
            <person name="LaButti K."/>
            <person name="Morin E."/>
            <person name="Salamov A."/>
            <person name="Lipzen A."/>
            <person name="Mereny Z."/>
            <person name="Hegedus B."/>
            <person name="Baldrian P."/>
            <person name="Stursova M."/>
            <person name="Weitz H."/>
            <person name="Taylor A."/>
            <person name="Grigoriev I.V."/>
            <person name="Nagy L.G."/>
            <person name="Martin F."/>
            <person name="Kauserud H."/>
        </authorList>
    </citation>
    <scope>NUCLEOTIDE SEQUENCE</scope>
    <source>
        <strain evidence="2">CBHHK200</strain>
    </source>
</reference>
<sequence>MACCSPQGPIRGDAASISSSLLSWMLPVSCTYAYLYPSLSHCIAVELYCYYLVMYFLLGEMYFHGDHVPQARMFNTACNLQPSH</sequence>
<keyword evidence="3" id="KW-1185">Reference proteome</keyword>
<gene>
    <name evidence="2" type="ORF">C8F04DRAFT_483875</name>
</gene>
<evidence type="ECO:0000256" key="1">
    <source>
        <dbReference type="SAM" id="Phobius"/>
    </source>
</evidence>
<keyword evidence="1" id="KW-0812">Transmembrane</keyword>
<proteinExistence type="predicted"/>
<comment type="caution">
    <text evidence="2">The sequence shown here is derived from an EMBL/GenBank/DDBJ whole genome shotgun (WGS) entry which is preliminary data.</text>
</comment>
<dbReference type="AlphaFoldDB" id="A0AAD6SZE7"/>
<organism evidence="2 3">
    <name type="scientific">Mycena alexandri</name>
    <dbReference type="NCBI Taxonomy" id="1745969"/>
    <lineage>
        <taxon>Eukaryota</taxon>
        <taxon>Fungi</taxon>
        <taxon>Dikarya</taxon>
        <taxon>Basidiomycota</taxon>
        <taxon>Agaricomycotina</taxon>
        <taxon>Agaricomycetes</taxon>
        <taxon>Agaricomycetidae</taxon>
        <taxon>Agaricales</taxon>
        <taxon>Marasmiineae</taxon>
        <taxon>Mycenaceae</taxon>
        <taxon>Mycena</taxon>
    </lineage>
</organism>
<feature type="transmembrane region" description="Helical" evidence="1">
    <location>
        <begin position="47"/>
        <end position="65"/>
    </location>
</feature>
<keyword evidence="1" id="KW-1133">Transmembrane helix</keyword>
<accession>A0AAD6SZE7</accession>
<dbReference type="Proteomes" id="UP001218188">
    <property type="component" value="Unassembled WGS sequence"/>
</dbReference>